<gene>
    <name evidence="1" type="ORF">GCM10023213_24300</name>
</gene>
<keyword evidence="2" id="KW-1185">Reference proteome</keyword>
<reference evidence="2" key="1">
    <citation type="journal article" date="2019" name="Int. J. Syst. Evol. Microbiol.">
        <title>The Global Catalogue of Microorganisms (GCM) 10K type strain sequencing project: providing services to taxonomists for standard genome sequencing and annotation.</title>
        <authorList>
            <consortium name="The Broad Institute Genomics Platform"/>
            <consortium name="The Broad Institute Genome Sequencing Center for Infectious Disease"/>
            <person name="Wu L."/>
            <person name="Ma J."/>
        </authorList>
    </citation>
    <scope>NUCLEOTIDE SEQUENCE [LARGE SCALE GENOMIC DNA]</scope>
    <source>
        <strain evidence="2">JCM 18053</strain>
    </source>
</reference>
<dbReference type="RefSeq" id="WP_345736636.1">
    <property type="nucleotide sequence ID" value="NZ_BAABIA010000004.1"/>
</dbReference>
<sequence length="137" mass="15336">MTIDQLTESVIGMAMEIHRHMGPGYNESIYHRSLEVELAATGIPFESEVPINVFYKGKIVGKFEADMVITIGKKLLIELKSCETIVKAHEAQTVNYLTATGIDDGLILNFGAPSLQFKRKFRLYRPSQSCIAPFDIQ</sequence>
<proteinExistence type="predicted"/>
<evidence type="ECO:0000313" key="1">
    <source>
        <dbReference type="EMBL" id="GAA5140935.1"/>
    </source>
</evidence>
<dbReference type="EMBL" id="BAABIA010000004">
    <property type="protein sequence ID" value="GAA5140935.1"/>
    <property type="molecule type" value="Genomic_DNA"/>
</dbReference>
<comment type="caution">
    <text evidence="1">The sequence shown here is derived from an EMBL/GenBank/DDBJ whole genome shotgun (WGS) entry which is preliminary data.</text>
</comment>
<protein>
    <submittedName>
        <fullName evidence="1">GxxExxY protein</fullName>
    </submittedName>
</protein>
<evidence type="ECO:0000313" key="2">
    <source>
        <dbReference type="Proteomes" id="UP001499852"/>
    </source>
</evidence>
<dbReference type="Pfam" id="PF13366">
    <property type="entry name" value="PDDEXK_3"/>
    <property type="match status" value="1"/>
</dbReference>
<name>A0ABP9P535_9BACT</name>
<dbReference type="NCBIfam" id="TIGR04256">
    <property type="entry name" value="GxxExxY"/>
    <property type="match status" value="1"/>
</dbReference>
<accession>A0ABP9P535</accession>
<dbReference type="InterPro" id="IPR026350">
    <property type="entry name" value="GxxExxY"/>
</dbReference>
<dbReference type="Proteomes" id="UP001499852">
    <property type="component" value="Unassembled WGS sequence"/>
</dbReference>
<organism evidence="1 2">
    <name type="scientific">Prosthecobacter algae</name>
    <dbReference type="NCBI Taxonomy" id="1144682"/>
    <lineage>
        <taxon>Bacteria</taxon>
        <taxon>Pseudomonadati</taxon>
        <taxon>Verrucomicrobiota</taxon>
        <taxon>Verrucomicrobiia</taxon>
        <taxon>Verrucomicrobiales</taxon>
        <taxon>Verrucomicrobiaceae</taxon>
        <taxon>Prosthecobacter</taxon>
    </lineage>
</organism>